<reference evidence="3 4" key="1">
    <citation type="submission" date="2016-10" db="EMBL/GenBank/DDBJ databases">
        <authorList>
            <person name="de Groot N.N."/>
        </authorList>
    </citation>
    <scope>NUCLEOTIDE SEQUENCE [LARGE SCALE GENOMIC DNA]</scope>
    <source>
        <strain evidence="3 4">DSM 18346</strain>
    </source>
</reference>
<protein>
    <recommendedName>
        <fullName evidence="2">AB hydrolase-1 domain-containing protein</fullName>
    </recommendedName>
</protein>
<dbReference type="InterPro" id="IPR052920">
    <property type="entry name" value="DNA-binding_regulatory"/>
</dbReference>
<keyword evidence="1" id="KW-1133">Transmembrane helix</keyword>
<dbReference type="InterPro" id="IPR000073">
    <property type="entry name" value="AB_hydrolase_1"/>
</dbReference>
<organism evidence="3 4">
    <name type="scientific">Natronincola ferrireducens</name>
    <dbReference type="NCBI Taxonomy" id="393762"/>
    <lineage>
        <taxon>Bacteria</taxon>
        <taxon>Bacillati</taxon>
        <taxon>Bacillota</taxon>
        <taxon>Clostridia</taxon>
        <taxon>Peptostreptococcales</taxon>
        <taxon>Natronincolaceae</taxon>
        <taxon>Natronincola</taxon>
    </lineage>
</organism>
<sequence>MFLFAFLLIVMSFIIIIGFYLSNIVIYPKTLSHEATYHKEKEAGRLDDELFESLYREEISIKSSYDYSLYGLYFPVEGSKKTVILCHGITYTLYGCVKYMNIYLKRGFNVLLYDHRNHGKSGGRNTTYGFYEKYDLKAWVDWVYEKCGVDCKIGIHGESMGAAILLQNAAIDPRISFYIADCPYSSLYGILKYRLKVEYHLPTFPFLMIADYLNRWRTGVALKDVTPIDSIKDISTPIFFIHGVEDAYIPYNMTIDMYTIKKGAKKLYLAPNAGHVQAYSKNKGEYDRLVGEFLQELNL</sequence>
<evidence type="ECO:0000256" key="1">
    <source>
        <dbReference type="SAM" id="Phobius"/>
    </source>
</evidence>
<keyword evidence="1" id="KW-0812">Transmembrane</keyword>
<dbReference type="Gene3D" id="3.40.50.1820">
    <property type="entry name" value="alpha/beta hydrolase"/>
    <property type="match status" value="1"/>
</dbReference>
<evidence type="ECO:0000313" key="3">
    <source>
        <dbReference type="EMBL" id="SDK13489.1"/>
    </source>
</evidence>
<dbReference type="EMBL" id="FNFP01000001">
    <property type="protein sequence ID" value="SDK13489.1"/>
    <property type="molecule type" value="Genomic_DNA"/>
</dbReference>
<keyword evidence="1" id="KW-0472">Membrane</keyword>
<keyword evidence="4" id="KW-1185">Reference proteome</keyword>
<dbReference type="InterPro" id="IPR029058">
    <property type="entry name" value="AB_hydrolase_fold"/>
</dbReference>
<dbReference type="SUPFAM" id="SSF53474">
    <property type="entry name" value="alpha/beta-Hydrolases"/>
    <property type="match status" value="1"/>
</dbReference>
<dbReference type="Proteomes" id="UP000198718">
    <property type="component" value="Unassembled WGS sequence"/>
</dbReference>
<dbReference type="Pfam" id="PF00561">
    <property type="entry name" value="Abhydrolase_1"/>
    <property type="match status" value="1"/>
</dbReference>
<accession>A0A1G8ZEF8</accession>
<dbReference type="STRING" id="393762.SAMN05660472_00834"/>
<feature type="domain" description="AB hydrolase-1" evidence="2">
    <location>
        <begin position="82"/>
        <end position="173"/>
    </location>
</feature>
<feature type="transmembrane region" description="Helical" evidence="1">
    <location>
        <begin position="6"/>
        <end position="27"/>
    </location>
</feature>
<proteinExistence type="predicted"/>
<evidence type="ECO:0000313" key="4">
    <source>
        <dbReference type="Proteomes" id="UP000198718"/>
    </source>
</evidence>
<dbReference type="PANTHER" id="PTHR43358:SF5">
    <property type="entry name" value="EXPORTED PROTEIN"/>
    <property type="match status" value="1"/>
</dbReference>
<dbReference type="AlphaFoldDB" id="A0A1G8ZEF8"/>
<dbReference type="PANTHER" id="PTHR43358">
    <property type="entry name" value="ALPHA/BETA-HYDROLASE"/>
    <property type="match status" value="1"/>
</dbReference>
<name>A0A1G8ZEF8_9FIRM</name>
<evidence type="ECO:0000259" key="2">
    <source>
        <dbReference type="Pfam" id="PF00561"/>
    </source>
</evidence>
<gene>
    <name evidence="3" type="ORF">SAMN05660472_00834</name>
</gene>